<evidence type="ECO:0000259" key="1">
    <source>
        <dbReference type="Pfam" id="PF00534"/>
    </source>
</evidence>
<proteinExistence type="predicted"/>
<dbReference type="InterPro" id="IPR001296">
    <property type="entry name" value="Glyco_trans_1"/>
</dbReference>
<dbReference type="OrthoDB" id="9802525at2"/>
<dbReference type="SUPFAM" id="SSF53756">
    <property type="entry name" value="UDP-Glycosyltransferase/glycogen phosphorylase"/>
    <property type="match status" value="1"/>
</dbReference>
<dbReference type="Proteomes" id="UP000272528">
    <property type="component" value="Chromosome"/>
</dbReference>
<sequence length="372" mass="42874">MDILFVISHVPNPRMNKRMQVAKEIGNTGVIYWDRGTVKIWDVFHADISNIKLSIKANYTNPLKRIIPTFKFGVKAIKEIARLKPKSLYVANIDMLIIASLYAFGRKNKPKIIYEIADLNQLIADSQTTTLKKFMRMMLVYLEKKLCQNISTLVVTSEKFYEHYYSKFVPKSKLLFFPNIPNLEAFKNYSKTKNEKFTVGFIGAIRYKNQMKMLIEAAEKSNVNILFAGAGLDDEIQQISKEKNFIKYSGRYNYEKEIASLYQQVDAIYSVYDADLNNVKLALPNKLYESIYCELPIIVAKGTYLSEIVTDKGVGVAVDHNNSLELQQELDRLSNNQNYYDSILIACRDNKNDINIKLYNEKLAERLNAIIL</sequence>
<keyword evidence="3" id="KW-1185">Reference proteome</keyword>
<organism evidence="2 3">
    <name type="scientific">Paenibacillus albus</name>
    <dbReference type="NCBI Taxonomy" id="2495582"/>
    <lineage>
        <taxon>Bacteria</taxon>
        <taxon>Bacillati</taxon>
        <taxon>Bacillota</taxon>
        <taxon>Bacilli</taxon>
        <taxon>Bacillales</taxon>
        <taxon>Paenibacillaceae</taxon>
        <taxon>Paenibacillus</taxon>
    </lineage>
</organism>
<reference evidence="3" key="1">
    <citation type="submission" date="2018-12" db="EMBL/GenBank/DDBJ databases">
        <title>Genome sequence of Peanibacillus sp.</title>
        <authorList>
            <person name="Subramani G."/>
            <person name="Srinivasan S."/>
            <person name="Kim M.K."/>
        </authorList>
    </citation>
    <scope>NUCLEOTIDE SEQUENCE [LARGE SCALE GENOMIC DNA]</scope>
    <source>
        <strain evidence="3">18JY67-1</strain>
    </source>
</reference>
<name>A0A3Q8X305_9BACL</name>
<dbReference type="PANTHER" id="PTHR12526">
    <property type="entry name" value="GLYCOSYLTRANSFERASE"/>
    <property type="match status" value="1"/>
</dbReference>
<feature type="domain" description="Glycosyl transferase family 1" evidence="1">
    <location>
        <begin position="190"/>
        <end position="341"/>
    </location>
</feature>
<dbReference type="GO" id="GO:0016757">
    <property type="term" value="F:glycosyltransferase activity"/>
    <property type="evidence" value="ECO:0007669"/>
    <property type="project" value="InterPro"/>
</dbReference>
<dbReference type="AlphaFoldDB" id="A0A3Q8X305"/>
<dbReference type="KEGG" id="palb:EJC50_02010"/>
<evidence type="ECO:0000313" key="3">
    <source>
        <dbReference type="Proteomes" id="UP000272528"/>
    </source>
</evidence>
<dbReference type="Pfam" id="PF00534">
    <property type="entry name" value="Glycos_transf_1"/>
    <property type="match status" value="1"/>
</dbReference>
<evidence type="ECO:0000313" key="2">
    <source>
        <dbReference type="EMBL" id="AZN38584.1"/>
    </source>
</evidence>
<keyword evidence="2" id="KW-0808">Transferase</keyword>
<dbReference type="PANTHER" id="PTHR12526:SF630">
    <property type="entry name" value="GLYCOSYLTRANSFERASE"/>
    <property type="match status" value="1"/>
</dbReference>
<dbReference type="RefSeq" id="WP_126011832.1">
    <property type="nucleotide sequence ID" value="NZ_CP034437.1"/>
</dbReference>
<accession>A0A3Q8X305</accession>
<dbReference type="EMBL" id="CP034437">
    <property type="protein sequence ID" value="AZN38584.1"/>
    <property type="molecule type" value="Genomic_DNA"/>
</dbReference>
<dbReference type="Gene3D" id="3.40.50.2000">
    <property type="entry name" value="Glycogen Phosphorylase B"/>
    <property type="match status" value="2"/>
</dbReference>
<gene>
    <name evidence="2" type="ORF">EJC50_02010</name>
</gene>
<protein>
    <submittedName>
        <fullName evidence="2">Glycosyltransferase</fullName>
    </submittedName>
</protein>